<gene>
    <name evidence="12" type="primary">pheT</name>
    <name evidence="14" type="ORF">MTTB_05970</name>
</gene>
<comment type="similarity">
    <text evidence="3 12">Belongs to the phenylalanyl-tRNA synthetase beta subunit family. Type 2 subfamily.</text>
</comment>
<dbReference type="EMBL" id="AP025698">
    <property type="protein sequence ID" value="BDH79218.1"/>
    <property type="molecule type" value="Genomic_DNA"/>
</dbReference>
<feature type="binding site" evidence="12">
    <location>
        <position position="388"/>
    </location>
    <ligand>
        <name>Mg(2+)</name>
        <dbReference type="ChEBI" id="CHEBI:18420"/>
        <note>shared with alpha subunit</note>
    </ligand>
</feature>
<protein>
    <recommendedName>
        <fullName evidence="12">Phenylalanine--tRNA ligase beta subunit</fullName>
        <ecNumber evidence="12">6.1.1.20</ecNumber>
    </recommendedName>
    <alternativeName>
        <fullName evidence="12">Phenylalanyl-tRNA synthetase beta subunit</fullName>
        <shortName evidence="12">PheRS</shortName>
    </alternativeName>
</protein>
<evidence type="ECO:0000256" key="3">
    <source>
        <dbReference type="ARBA" id="ARBA00007438"/>
    </source>
</evidence>
<dbReference type="InterPro" id="IPR005146">
    <property type="entry name" value="B3/B4_tRNA-bd"/>
</dbReference>
<evidence type="ECO:0000256" key="12">
    <source>
        <dbReference type="HAMAP-Rule" id="MF_00284"/>
    </source>
</evidence>
<sequence>MFFLIVSPLKGQVLQALEEIDILNFSHYDPRMGGLLSNFYILCYYIRFIEISWCSIMPVITVEYEDLKELGVDISRDKLIKILPMMGSDIEEFDEKSVKVEFFPNRPDLLSVEGVARSLKGFIGLEKGLASYKVKNSGMRVYVDKSVTEIRPHIGMGVVKNVNFNDKKLKQVMEFQEDLHWVIGRDRKKVAIGIHNLDVVKAPFTYKAVKPDEVRFTPLDCDHEMTPAQILREHPKGVEYAHLLERFDRYPLIVDKDGNVLSMPPIINGELTKLTDETRNILIDVTGTDERAVMQTLNIICTSFAESNGKIESLKIIRPEKELETPDLTAKTKKLKVSNVTRIIGIKLEPRTIVDLLGKARMDAEVISDDEIEVKIPAYRIDILHEVDIIENVAIQYCFNNIEPEIPAIPTIGEEDPWHVIDNLIREIMIGLGFQEIMSLMLTNEESHYRKMRLEEDERVQVAQPISTDRTMIRKSLLNGLLEFLEANRHEDMPQKIFEVGEVVYLDRSQETNTRLVKKLAGAIIHSNANFTEIKSTVAAIIENLGYKFRIEALDHPSFIKGRCAKLKDNGLTGFFGELHPEVITNFRLEYPVVAFEITFPAR</sequence>
<keyword evidence="4 12" id="KW-0963">Cytoplasm</keyword>
<keyword evidence="7 12" id="KW-0547">Nucleotide-binding</keyword>
<evidence type="ECO:0000256" key="6">
    <source>
        <dbReference type="ARBA" id="ARBA00022723"/>
    </source>
</evidence>
<organism evidence="14 15">
    <name type="scientific">Methanothermobacter tenebrarum</name>
    <dbReference type="NCBI Taxonomy" id="680118"/>
    <lineage>
        <taxon>Archaea</taxon>
        <taxon>Methanobacteriati</taxon>
        <taxon>Methanobacteriota</taxon>
        <taxon>Methanomada group</taxon>
        <taxon>Methanobacteria</taxon>
        <taxon>Methanobacteriales</taxon>
        <taxon>Methanobacteriaceae</taxon>
        <taxon>Methanothermobacter</taxon>
    </lineage>
</organism>
<dbReference type="InterPro" id="IPR045060">
    <property type="entry name" value="Phe-tRNA-ligase_IIc_bsu"/>
</dbReference>
<keyword evidence="6 12" id="KW-0479">Metal-binding</keyword>
<evidence type="ECO:0000256" key="11">
    <source>
        <dbReference type="ARBA" id="ARBA00023146"/>
    </source>
</evidence>
<evidence type="ECO:0000256" key="2">
    <source>
        <dbReference type="ARBA" id="ARBA00004496"/>
    </source>
</evidence>
<evidence type="ECO:0000256" key="5">
    <source>
        <dbReference type="ARBA" id="ARBA00022598"/>
    </source>
</evidence>
<feature type="binding site" evidence="12">
    <location>
        <position position="391"/>
    </location>
    <ligand>
        <name>Mg(2+)</name>
        <dbReference type="ChEBI" id="CHEBI:18420"/>
        <note>shared with alpha subunit</note>
    </ligand>
</feature>
<comment type="subunit">
    <text evidence="12">Tetramer of two alpha and two beta subunits.</text>
</comment>
<feature type="binding site" evidence="12">
    <location>
        <position position="392"/>
    </location>
    <ligand>
        <name>Mg(2+)</name>
        <dbReference type="ChEBI" id="CHEBI:18420"/>
        <note>shared with alpha subunit</note>
    </ligand>
</feature>
<dbReference type="Gene3D" id="3.50.40.10">
    <property type="entry name" value="Phenylalanyl-trna Synthetase, Chain B, domain 3"/>
    <property type="match status" value="1"/>
</dbReference>
<dbReference type="InterPro" id="IPR045864">
    <property type="entry name" value="aa-tRNA-synth_II/BPL/LPL"/>
</dbReference>
<comment type="catalytic activity">
    <reaction evidence="12">
        <text>tRNA(Phe) + L-phenylalanine + ATP = L-phenylalanyl-tRNA(Phe) + AMP + diphosphate + H(+)</text>
        <dbReference type="Rhea" id="RHEA:19413"/>
        <dbReference type="Rhea" id="RHEA-COMP:9668"/>
        <dbReference type="Rhea" id="RHEA-COMP:9699"/>
        <dbReference type="ChEBI" id="CHEBI:15378"/>
        <dbReference type="ChEBI" id="CHEBI:30616"/>
        <dbReference type="ChEBI" id="CHEBI:33019"/>
        <dbReference type="ChEBI" id="CHEBI:58095"/>
        <dbReference type="ChEBI" id="CHEBI:78442"/>
        <dbReference type="ChEBI" id="CHEBI:78531"/>
        <dbReference type="ChEBI" id="CHEBI:456215"/>
        <dbReference type="EC" id="6.1.1.20"/>
    </reaction>
</comment>
<dbReference type="Gene3D" id="3.30.930.10">
    <property type="entry name" value="Bira Bifunctional Protein, Domain 2"/>
    <property type="match status" value="1"/>
</dbReference>
<dbReference type="Pfam" id="PF17759">
    <property type="entry name" value="tRNA_synthFbeta"/>
    <property type="match status" value="1"/>
</dbReference>
<evidence type="ECO:0000256" key="7">
    <source>
        <dbReference type="ARBA" id="ARBA00022741"/>
    </source>
</evidence>
<keyword evidence="9 12" id="KW-0460">Magnesium</keyword>
<keyword evidence="11 12" id="KW-0030">Aminoacyl-tRNA synthetase</keyword>
<keyword evidence="10 12" id="KW-0648">Protein biosynthesis</keyword>
<name>A0ABM7YDC3_9EURY</name>
<comment type="cofactor">
    <cofactor evidence="1 12">
        <name>Mg(2+)</name>
        <dbReference type="ChEBI" id="CHEBI:18420"/>
    </cofactor>
</comment>
<dbReference type="PANTHER" id="PTHR10947">
    <property type="entry name" value="PHENYLALANYL-TRNA SYNTHETASE BETA CHAIN AND LEUCINE-RICH REPEAT-CONTAINING PROTEIN 47"/>
    <property type="match status" value="1"/>
</dbReference>
<dbReference type="Gene3D" id="3.30.56.10">
    <property type="match status" value="2"/>
</dbReference>
<evidence type="ECO:0000256" key="9">
    <source>
        <dbReference type="ARBA" id="ARBA00022842"/>
    </source>
</evidence>
<dbReference type="NCBIfam" id="TIGR00471">
    <property type="entry name" value="pheT_arch"/>
    <property type="match status" value="1"/>
</dbReference>
<dbReference type="InterPro" id="IPR041616">
    <property type="entry name" value="PheRS_beta_core"/>
</dbReference>
<keyword evidence="8 12" id="KW-0067">ATP-binding</keyword>
<evidence type="ECO:0000259" key="13">
    <source>
        <dbReference type="PROSITE" id="PS51483"/>
    </source>
</evidence>
<dbReference type="SUPFAM" id="SSF46955">
    <property type="entry name" value="Putative DNA-binding domain"/>
    <property type="match status" value="2"/>
</dbReference>
<keyword evidence="15" id="KW-1185">Reference proteome</keyword>
<dbReference type="InterPro" id="IPR004531">
    <property type="entry name" value="Phe-tRNA-synth_IIc_bsu_arc_euk"/>
</dbReference>
<dbReference type="InterPro" id="IPR005147">
    <property type="entry name" value="tRNA_synthase_B5-dom"/>
</dbReference>
<dbReference type="SMART" id="SM00873">
    <property type="entry name" value="B3_4"/>
    <property type="match status" value="1"/>
</dbReference>
<dbReference type="SMART" id="SM00874">
    <property type="entry name" value="B5"/>
    <property type="match status" value="1"/>
</dbReference>
<evidence type="ECO:0000256" key="1">
    <source>
        <dbReference type="ARBA" id="ARBA00001946"/>
    </source>
</evidence>
<dbReference type="InterPro" id="IPR020825">
    <property type="entry name" value="Phe-tRNA_synthase-like_B3/B4"/>
</dbReference>
<feature type="domain" description="B5" evidence="13">
    <location>
        <begin position="328"/>
        <end position="404"/>
    </location>
</feature>
<dbReference type="CDD" id="cd00769">
    <property type="entry name" value="PheRS_beta_core"/>
    <property type="match status" value="1"/>
</dbReference>
<dbReference type="Pfam" id="PF03483">
    <property type="entry name" value="B3_4"/>
    <property type="match status" value="1"/>
</dbReference>
<dbReference type="PROSITE" id="PS51483">
    <property type="entry name" value="B5"/>
    <property type="match status" value="1"/>
</dbReference>
<evidence type="ECO:0000256" key="8">
    <source>
        <dbReference type="ARBA" id="ARBA00022840"/>
    </source>
</evidence>
<evidence type="ECO:0000256" key="10">
    <source>
        <dbReference type="ARBA" id="ARBA00022917"/>
    </source>
</evidence>
<accession>A0ABM7YDC3</accession>
<comment type="subcellular location">
    <subcellularLocation>
        <location evidence="2 12">Cytoplasm</location>
    </subcellularLocation>
</comment>
<dbReference type="InterPro" id="IPR022918">
    <property type="entry name" value="Phe_tRNA_ligase_beta2_arc"/>
</dbReference>
<dbReference type="PANTHER" id="PTHR10947:SF0">
    <property type="entry name" value="PHENYLALANINE--TRNA LIGASE BETA SUBUNIT"/>
    <property type="match status" value="1"/>
</dbReference>
<dbReference type="Pfam" id="PF03484">
    <property type="entry name" value="B5"/>
    <property type="match status" value="1"/>
</dbReference>
<dbReference type="Proteomes" id="UP000831817">
    <property type="component" value="Chromosome"/>
</dbReference>
<dbReference type="InterPro" id="IPR009061">
    <property type="entry name" value="DNA-bd_dom_put_sf"/>
</dbReference>
<reference evidence="14 15" key="1">
    <citation type="submission" date="2022-04" db="EMBL/GenBank/DDBJ databases">
        <title>Complete genome of Methanothermobacter tenebrarum strain RMAS.</title>
        <authorList>
            <person name="Nakamura K."/>
            <person name="Oshima K."/>
            <person name="Hattori M."/>
            <person name="Kamagata Y."/>
            <person name="Takamizawa K."/>
        </authorList>
    </citation>
    <scope>NUCLEOTIDE SEQUENCE [LARGE SCALE GENOMIC DNA]</scope>
    <source>
        <strain evidence="14 15">RMAS</strain>
    </source>
</reference>
<proteinExistence type="inferred from homology"/>
<dbReference type="EC" id="6.1.1.20" evidence="12"/>
<evidence type="ECO:0000313" key="14">
    <source>
        <dbReference type="EMBL" id="BDH79218.1"/>
    </source>
</evidence>
<evidence type="ECO:0000313" key="15">
    <source>
        <dbReference type="Proteomes" id="UP000831817"/>
    </source>
</evidence>
<dbReference type="GO" id="GO:0016874">
    <property type="term" value="F:ligase activity"/>
    <property type="evidence" value="ECO:0007669"/>
    <property type="project" value="UniProtKB-KW"/>
</dbReference>
<keyword evidence="5 12" id="KW-0436">Ligase</keyword>
<dbReference type="HAMAP" id="MF_00284">
    <property type="entry name" value="Phe_tRNA_synth_beta2"/>
    <property type="match status" value="1"/>
</dbReference>
<dbReference type="SUPFAM" id="SSF55681">
    <property type="entry name" value="Class II aaRS and biotin synthetases"/>
    <property type="match status" value="1"/>
</dbReference>
<feature type="binding site" evidence="12">
    <location>
        <position position="382"/>
    </location>
    <ligand>
        <name>Mg(2+)</name>
        <dbReference type="ChEBI" id="CHEBI:18420"/>
        <note>shared with alpha subunit</note>
    </ligand>
</feature>
<evidence type="ECO:0000256" key="4">
    <source>
        <dbReference type="ARBA" id="ARBA00022490"/>
    </source>
</evidence>